<dbReference type="RefSeq" id="WP_378220003.1">
    <property type="nucleotide sequence ID" value="NZ_JBHRTK010000010.1"/>
</dbReference>
<evidence type="ECO:0000259" key="1">
    <source>
        <dbReference type="Pfam" id="PF06568"/>
    </source>
</evidence>
<dbReference type="InterPro" id="IPR009506">
    <property type="entry name" value="YjiS-like"/>
</dbReference>
<feature type="domain" description="YjiS-like" evidence="1">
    <location>
        <begin position="31"/>
        <end position="62"/>
    </location>
</feature>
<name>A0ABV7KGA0_9HYPH</name>
<reference evidence="3" key="1">
    <citation type="journal article" date="2019" name="Int. J. Syst. Evol. Microbiol.">
        <title>The Global Catalogue of Microorganisms (GCM) 10K type strain sequencing project: providing services to taxonomists for standard genome sequencing and annotation.</title>
        <authorList>
            <consortium name="The Broad Institute Genomics Platform"/>
            <consortium name="The Broad Institute Genome Sequencing Center for Infectious Disease"/>
            <person name="Wu L."/>
            <person name="Ma J."/>
        </authorList>
    </citation>
    <scope>NUCLEOTIDE SEQUENCE [LARGE SCALE GENOMIC DNA]</scope>
    <source>
        <strain evidence="3">KCTC 52165</strain>
    </source>
</reference>
<keyword evidence="3" id="KW-1185">Reference proteome</keyword>
<accession>A0ABV7KGA0</accession>
<gene>
    <name evidence="2" type="ORF">ACFOHJ_08195</name>
</gene>
<organism evidence="2 3">
    <name type="scientific">Aquamicrobium soli</name>
    <dbReference type="NCBI Taxonomy" id="1811518"/>
    <lineage>
        <taxon>Bacteria</taxon>
        <taxon>Pseudomonadati</taxon>
        <taxon>Pseudomonadota</taxon>
        <taxon>Alphaproteobacteria</taxon>
        <taxon>Hyphomicrobiales</taxon>
        <taxon>Phyllobacteriaceae</taxon>
        <taxon>Aquamicrobium</taxon>
    </lineage>
</organism>
<sequence length="96" mass="10553">MSTCEFAPETARITIRPAVTTRVWNGISGLFRAWRNRLAFRRLGELTDAELADIGLTRGDLRVATDVPFGADPTVKLHSLVRQRAATAADLSRMVG</sequence>
<dbReference type="EMBL" id="JBHRTK010000010">
    <property type="protein sequence ID" value="MFC3206187.1"/>
    <property type="molecule type" value="Genomic_DNA"/>
</dbReference>
<comment type="caution">
    <text evidence="2">The sequence shown here is derived from an EMBL/GenBank/DDBJ whole genome shotgun (WGS) entry which is preliminary data.</text>
</comment>
<evidence type="ECO:0000313" key="2">
    <source>
        <dbReference type="EMBL" id="MFC3206187.1"/>
    </source>
</evidence>
<dbReference type="Pfam" id="PF06568">
    <property type="entry name" value="YjiS-like"/>
    <property type="match status" value="1"/>
</dbReference>
<proteinExistence type="predicted"/>
<dbReference type="Proteomes" id="UP001595583">
    <property type="component" value="Unassembled WGS sequence"/>
</dbReference>
<evidence type="ECO:0000313" key="3">
    <source>
        <dbReference type="Proteomes" id="UP001595583"/>
    </source>
</evidence>
<protein>
    <submittedName>
        <fullName evidence="2">DUF1127 domain-containing protein</fullName>
    </submittedName>
</protein>